<gene>
    <name evidence="1" type="ORF">GOBAR_AA11374</name>
</gene>
<sequence>MEPRSEKLKIKERLKDDSFLSKASWKKKEVDSISKAGSVVNIRPEILSEGIESVKSGALMVVNLENGNKSNECQKMLEVENEEIESEHVSKEINMEVADETDNGLERALKDVRDMGLDVVEDALEVSKDGDFLVGYNRSRMCMNSYKKKGVFVKSRISEFHFGWFTAHGCFMFIVEEDLGLVGDHSSLVWAQFNAAGVVVIVFVSLEVMEKVVLMEINEVAVMVYVLI</sequence>
<accession>A0A2P5Y0Z8</accession>
<dbReference type="AlphaFoldDB" id="A0A2P5Y0Z8"/>
<proteinExistence type="predicted"/>
<dbReference type="EMBL" id="KZ663881">
    <property type="protein sequence ID" value="PPS09269.1"/>
    <property type="molecule type" value="Genomic_DNA"/>
</dbReference>
<reference evidence="1 2" key="1">
    <citation type="submission" date="2015-01" db="EMBL/GenBank/DDBJ databases">
        <title>Genome of allotetraploid Gossypium barbadense reveals genomic plasticity and fiber elongation in cotton evolution.</title>
        <authorList>
            <person name="Chen X."/>
            <person name="Liu X."/>
            <person name="Zhao B."/>
            <person name="Zheng H."/>
            <person name="Hu Y."/>
            <person name="Lu G."/>
            <person name="Yang C."/>
            <person name="Chen J."/>
            <person name="Shan C."/>
            <person name="Zhang L."/>
            <person name="Zhou Y."/>
            <person name="Wang L."/>
            <person name="Guo W."/>
            <person name="Bai Y."/>
            <person name="Ruan J."/>
            <person name="Shangguan X."/>
            <person name="Mao Y."/>
            <person name="Jiang J."/>
            <person name="Zhu Y."/>
            <person name="Lei J."/>
            <person name="Kang H."/>
            <person name="Chen S."/>
            <person name="He X."/>
            <person name="Wang R."/>
            <person name="Wang Y."/>
            <person name="Chen J."/>
            <person name="Wang L."/>
            <person name="Yu S."/>
            <person name="Wang B."/>
            <person name="Wei J."/>
            <person name="Song S."/>
            <person name="Lu X."/>
            <person name="Gao Z."/>
            <person name="Gu W."/>
            <person name="Deng X."/>
            <person name="Ma D."/>
            <person name="Wang S."/>
            <person name="Liang W."/>
            <person name="Fang L."/>
            <person name="Cai C."/>
            <person name="Zhu X."/>
            <person name="Zhou B."/>
            <person name="Zhang Y."/>
            <person name="Chen Z."/>
            <person name="Xu S."/>
            <person name="Zhu R."/>
            <person name="Wang S."/>
            <person name="Zhang T."/>
            <person name="Zhao G."/>
        </authorList>
    </citation>
    <scope>NUCLEOTIDE SEQUENCE [LARGE SCALE GENOMIC DNA]</scope>
    <source>
        <strain evidence="2">cv. Xinhai21</strain>
        <tissue evidence="1">Leaf</tissue>
    </source>
</reference>
<evidence type="ECO:0000313" key="1">
    <source>
        <dbReference type="EMBL" id="PPS09269.1"/>
    </source>
</evidence>
<dbReference type="OrthoDB" id="1749483at2759"/>
<dbReference type="Proteomes" id="UP000239757">
    <property type="component" value="Unassembled WGS sequence"/>
</dbReference>
<name>A0A2P5Y0Z8_GOSBA</name>
<organism evidence="1 2">
    <name type="scientific">Gossypium barbadense</name>
    <name type="common">Sea Island cotton</name>
    <name type="synonym">Hibiscus barbadensis</name>
    <dbReference type="NCBI Taxonomy" id="3634"/>
    <lineage>
        <taxon>Eukaryota</taxon>
        <taxon>Viridiplantae</taxon>
        <taxon>Streptophyta</taxon>
        <taxon>Embryophyta</taxon>
        <taxon>Tracheophyta</taxon>
        <taxon>Spermatophyta</taxon>
        <taxon>Magnoliopsida</taxon>
        <taxon>eudicotyledons</taxon>
        <taxon>Gunneridae</taxon>
        <taxon>Pentapetalae</taxon>
        <taxon>rosids</taxon>
        <taxon>malvids</taxon>
        <taxon>Malvales</taxon>
        <taxon>Malvaceae</taxon>
        <taxon>Malvoideae</taxon>
        <taxon>Gossypium</taxon>
    </lineage>
</organism>
<evidence type="ECO:0000313" key="2">
    <source>
        <dbReference type="Proteomes" id="UP000239757"/>
    </source>
</evidence>
<protein>
    <submittedName>
        <fullName evidence="1">Uncharacterized protein</fullName>
    </submittedName>
</protein>